<feature type="active site" description="Proton acceptor" evidence="13 14">
    <location>
        <position position="187"/>
    </location>
</feature>
<evidence type="ECO:0000256" key="6">
    <source>
        <dbReference type="ARBA" id="ARBA00023098"/>
    </source>
</evidence>
<dbReference type="NCBIfam" id="NF000942">
    <property type="entry name" value="PRK00094.1-4"/>
    <property type="match status" value="1"/>
</dbReference>
<feature type="binding site" evidence="13">
    <location>
        <position position="251"/>
    </location>
    <ligand>
        <name>sn-glycerol 3-phosphate</name>
        <dbReference type="ChEBI" id="CHEBI:57597"/>
    </ligand>
</feature>
<feature type="binding site" evidence="13">
    <location>
        <position position="6"/>
    </location>
    <ligand>
        <name>NADPH</name>
        <dbReference type="ChEBI" id="CHEBI:57783"/>
    </ligand>
</feature>
<keyword evidence="5 13" id="KW-0520">NAD</keyword>
<organism evidence="20 21">
    <name type="scientific">Magnetofaba australis IT-1</name>
    <dbReference type="NCBI Taxonomy" id="1434232"/>
    <lineage>
        <taxon>Bacteria</taxon>
        <taxon>Pseudomonadati</taxon>
        <taxon>Pseudomonadota</taxon>
        <taxon>Magnetococcia</taxon>
        <taxon>Magnetococcales</taxon>
        <taxon>Magnetococcaceae</taxon>
        <taxon>Magnetofaba</taxon>
    </lineage>
</organism>
<dbReference type="GO" id="GO:0051287">
    <property type="term" value="F:NAD binding"/>
    <property type="evidence" value="ECO:0007669"/>
    <property type="project" value="InterPro"/>
</dbReference>
<keyword evidence="4 13" id="KW-0560">Oxidoreductase</keyword>
<evidence type="ECO:0000256" key="17">
    <source>
        <dbReference type="RuleBase" id="RU000437"/>
    </source>
</evidence>
<dbReference type="Proteomes" id="UP000194003">
    <property type="component" value="Unassembled WGS sequence"/>
</dbReference>
<dbReference type="GO" id="GO:0046168">
    <property type="term" value="P:glycerol-3-phosphate catabolic process"/>
    <property type="evidence" value="ECO:0007669"/>
    <property type="project" value="InterPro"/>
</dbReference>
<feature type="binding site" evidence="13">
    <location>
        <position position="240"/>
    </location>
    <ligand>
        <name>sn-glycerol 3-phosphate</name>
        <dbReference type="ChEBI" id="CHEBI:57597"/>
    </ligand>
</feature>
<feature type="binding site" evidence="16">
    <location>
        <position position="136"/>
    </location>
    <ligand>
        <name>NAD(+)</name>
        <dbReference type="ChEBI" id="CHEBI:57540"/>
    </ligand>
</feature>
<dbReference type="InterPro" id="IPR013328">
    <property type="entry name" value="6PGD_dom2"/>
</dbReference>
<keyword evidence="21" id="KW-1185">Reference proteome</keyword>
<dbReference type="FunFam" id="1.10.1040.10:FF:000001">
    <property type="entry name" value="Glycerol-3-phosphate dehydrogenase [NAD(P)+]"/>
    <property type="match status" value="1"/>
</dbReference>
<evidence type="ECO:0000256" key="12">
    <source>
        <dbReference type="ARBA" id="ARBA00080511"/>
    </source>
</evidence>
<feature type="binding site" evidence="13">
    <location>
        <position position="275"/>
    </location>
    <ligand>
        <name>NADPH</name>
        <dbReference type="ChEBI" id="CHEBI:57783"/>
    </ligand>
</feature>
<feature type="binding site" evidence="15">
    <location>
        <position position="101"/>
    </location>
    <ligand>
        <name>substrate</name>
    </ligand>
</feature>
<evidence type="ECO:0000313" key="20">
    <source>
        <dbReference type="EMBL" id="OSM07012.1"/>
    </source>
</evidence>
<evidence type="ECO:0000256" key="15">
    <source>
        <dbReference type="PIRSR" id="PIRSR000114-2"/>
    </source>
</evidence>
<evidence type="ECO:0000256" key="5">
    <source>
        <dbReference type="ARBA" id="ARBA00023027"/>
    </source>
</evidence>
<feature type="domain" description="Glycerol-3-phosphate dehydrogenase NAD-dependent N-terminal" evidence="18">
    <location>
        <begin position="1"/>
        <end position="155"/>
    </location>
</feature>
<dbReference type="GO" id="GO:0141153">
    <property type="term" value="F:glycerol-3-phosphate dehydrogenase (NADP+) activity"/>
    <property type="evidence" value="ECO:0007669"/>
    <property type="project" value="RHEA"/>
</dbReference>
<dbReference type="AlphaFoldDB" id="A0A1Y2K8K0"/>
<keyword evidence="13" id="KW-0547">Nucleotide-binding</keyword>
<dbReference type="GO" id="GO:0141152">
    <property type="term" value="F:glycerol-3-phosphate dehydrogenase (NAD+) activity"/>
    <property type="evidence" value="ECO:0007669"/>
    <property type="project" value="RHEA"/>
</dbReference>
<feature type="binding site" evidence="13">
    <location>
        <position position="132"/>
    </location>
    <ligand>
        <name>sn-glycerol 3-phosphate</name>
        <dbReference type="ChEBI" id="CHEBI:57597"/>
    </ligand>
</feature>
<dbReference type="Gene3D" id="1.10.1040.10">
    <property type="entry name" value="N-(1-d-carboxylethyl)-l-norvaline Dehydrogenase, domain 2"/>
    <property type="match status" value="1"/>
</dbReference>
<comment type="caution">
    <text evidence="13">Lacks conserved residue(s) required for the propagation of feature annotation.</text>
</comment>
<comment type="function">
    <text evidence="13">Catalyzes the reduction of the glycolytic intermediate dihydroxyacetone phosphate (DHAP) to sn-glycerol 3-phosphate (G3P), the key precursor for phospholipid synthesis.</text>
</comment>
<feature type="binding site" evidence="13">
    <location>
        <position position="277"/>
    </location>
    <ligand>
        <name>NADPH</name>
        <dbReference type="ChEBI" id="CHEBI:57783"/>
    </ligand>
</feature>
<dbReference type="Gene3D" id="3.40.50.720">
    <property type="entry name" value="NAD(P)-binding Rossmann-like Domain"/>
    <property type="match status" value="1"/>
</dbReference>
<evidence type="ECO:0000256" key="3">
    <source>
        <dbReference type="ARBA" id="ARBA00022857"/>
    </source>
</evidence>
<dbReference type="EMBL" id="LVJN01000015">
    <property type="protein sequence ID" value="OSM07012.1"/>
    <property type="molecule type" value="Genomic_DNA"/>
</dbReference>
<name>A0A1Y2K8K0_9PROT</name>
<evidence type="ECO:0000313" key="21">
    <source>
        <dbReference type="Proteomes" id="UP000194003"/>
    </source>
</evidence>
<comment type="catalytic activity">
    <reaction evidence="13">
        <text>sn-glycerol 3-phosphate + NAD(+) = dihydroxyacetone phosphate + NADH + H(+)</text>
        <dbReference type="Rhea" id="RHEA:11092"/>
        <dbReference type="ChEBI" id="CHEBI:15378"/>
        <dbReference type="ChEBI" id="CHEBI:57540"/>
        <dbReference type="ChEBI" id="CHEBI:57597"/>
        <dbReference type="ChEBI" id="CHEBI:57642"/>
        <dbReference type="ChEBI" id="CHEBI:57945"/>
        <dbReference type="EC" id="1.1.1.94"/>
    </reaction>
</comment>
<evidence type="ECO:0000256" key="9">
    <source>
        <dbReference type="ARBA" id="ARBA00052716"/>
    </source>
</evidence>
<feature type="binding site" evidence="13">
    <location>
        <position position="7"/>
    </location>
    <ligand>
        <name>NADPH</name>
        <dbReference type="ChEBI" id="CHEBI:57783"/>
    </ligand>
</feature>
<feature type="binding site" evidence="16">
    <location>
        <begin position="3"/>
        <end position="8"/>
    </location>
    <ligand>
        <name>NAD(+)</name>
        <dbReference type="ChEBI" id="CHEBI:57540"/>
    </ligand>
</feature>
<comment type="similarity">
    <text evidence="1 13 17">Belongs to the NAD-dependent glycerol-3-phosphate dehydrogenase family.</text>
</comment>
<evidence type="ECO:0000256" key="2">
    <source>
        <dbReference type="ARBA" id="ARBA00022516"/>
    </source>
</evidence>
<comment type="caution">
    <text evidence="20">The sequence shown here is derived from an EMBL/GenBank/DDBJ whole genome shotgun (WGS) entry which is preliminary data.</text>
</comment>
<evidence type="ECO:0000256" key="13">
    <source>
        <dbReference type="HAMAP-Rule" id="MF_00394"/>
    </source>
</evidence>
<feature type="binding site" evidence="13">
    <location>
        <position position="27"/>
    </location>
    <ligand>
        <name>NADPH</name>
        <dbReference type="ChEBI" id="CHEBI:57783"/>
    </ligand>
</feature>
<proteinExistence type="inferred from homology"/>
<feature type="binding site" evidence="13">
    <location>
        <position position="134"/>
    </location>
    <ligand>
        <name>sn-glycerol 3-phosphate</name>
        <dbReference type="ChEBI" id="CHEBI:57597"/>
    </ligand>
</feature>
<evidence type="ECO:0000256" key="11">
    <source>
        <dbReference type="ARBA" id="ARBA00069372"/>
    </source>
</evidence>
<evidence type="ECO:0000256" key="8">
    <source>
        <dbReference type="ARBA" id="ARBA00023264"/>
    </source>
</evidence>
<dbReference type="GO" id="GO:0008654">
    <property type="term" value="P:phospholipid biosynthetic process"/>
    <property type="evidence" value="ECO:0007669"/>
    <property type="project" value="UniProtKB-KW"/>
</dbReference>
<evidence type="ECO:0000256" key="14">
    <source>
        <dbReference type="PIRSR" id="PIRSR000114-1"/>
    </source>
</evidence>
<dbReference type="EC" id="1.1.1.94" evidence="10 13"/>
<evidence type="ECO:0000256" key="1">
    <source>
        <dbReference type="ARBA" id="ARBA00011009"/>
    </source>
</evidence>
<keyword evidence="2 13" id="KW-0444">Lipid biosynthesis</keyword>
<dbReference type="SUPFAM" id="SSF48179">
    <property type="entry name" value="6-phosphogluconate dehydrogenase C-terminal domain-like"/>
    <property type="match status" value="1"/>
</dbReference>
<evidence type="ECO:0000256" key="10">
    <source>
        <dbReference type="ARBA" id="ARBA00066687"/>
    </source>
</evidence>
<dbReference type="PROSITE" id="PS00957">
    <property type="entry name" value="NAD_G3PDH"/>
    <property type="match status" value="1"/>
</dbReference>
<keyword evidence="6 13" id="KW-0443">Lipid metabolism</keyword>
<feature type="binding site" evidence="13">
    <location>
        <position position="252"/>
    </location>
    <ligand>
        <name>sn-glycerol 3-phosphate</name>
        <dbReference type="ChEBI" id="CHEBI:57597"/>
    </ligand>
</feature>
<evidence type="ECO:0000256" key="4">
    <source>
        <dbReference type="ARBA" id="ARBA00023002"/>
    </source>
</evidence>
<feature type="binding site" evidence="13">
    <location>
        <position position="187"/>
    </location>
    <ligand>
        <name>sn-glycerol 3-phosphate</name>
        <dbReference type="ChEBI" id="CHEBI:57597"/>
    </ligand>
</feature>
<dbReference type="FunFam" id="3.40.50.720:FF:000019">
    <property type="entry name" value="Glycerol-3-phosphate dehydrogenase [NAD(P)+]"/>
    <property type="match status" value="1"/>
</dbReference>
<evidence type="ECO:0000256" key="16">
    <source>
        <dbReference type="PIRSR" id="PIRSR000114-3"/>
    </source>
</evidence>
<evidence type="ECO:0000259" key="18">
    <source>
        <dbReference type="Pfam" id="PF01210"/>
    </source>
</evidence>
<dbReference type="InterPro" id="IPR011128">
    <property type="entry name" value="G3P_DH_NAD-dep_N"/>
</dbReference>
<protein>
    <recommendedName>
        <fullName evidence="11 13">Glycerol-3-phosphate dehydrogenase [NAD(P)+]</fullName>
        <ecNumber evidence="10 13">1.1.1.94</ecNumber>
    </recommendedName>
    <alternativeName>
        <fullName evidence="13">NAD(P)(+)-dependent glycerol-3-phosphate dehydrogenase</fullName>
    </alternativeName>
    <alternativeName>
        <fullName evidence="12 13">NAD(P)H-dependent dihydroxyacetone-phosphate reductase</fullName>
    </alternativeName>
</protein>
<keyword evidence="13" id="KW-0963">Cytoplasm</keyword>
<feature type="domain" description="Glycerol-3-phosphate dehydrogenase NAD-dependent C-terminal" evidence="19">
    <location>
        <begin position="176"/>
        <end position="316"/>
    </location>
</feature>
<dbReference type="HAMAP" id="MF_00394">
    <property type="entry name" value="NAD_Glyc3P_dehydrog"/>
    <property type="match status" value="1"/>
</dbReference>
<feature type="binding site" evidence="13">
    <location>
        <position position="101"/>
    </location>
    <ligand>
        <name>NADPH</name>
        <dbReference type="ChEBI" id="CHEBI:57783"/>
    </ligand>
</feature>
<reference evidence="20 21" key="1">
    <citation type="journal article" date="2016" name="BMC Genomics">
        <title>Combined genomic and structural analyses of a cultured magnetotactic bacterium reveals its niche adaptation to a dynamic environment.</title>
        <authorList>
            <person name="Araujo A.C."/>
            <person name="Morillo V."/>
            <person name="Cypriano J."/>
            <person name="Teixeira L.C."/>
            <person name="Leao P."/>
            <person name="Lyra S."/>
            <person name="Almeida L.G."/>
            <person name="Bazylinski D.A."/>
            <person name="Vasconcellos A.T."/>
            <person name="Abreu F."/>
            <person name="Lins U."/>
        </authorList>
    </citation>
    <scope>NUCLEOTIDE SEQUENCE [LARGE SCALE GENOMIC DNA]</scope>
    <source>
        <strain evidence="20 21">IT-1</strain>
    </source>
</reference>
<feature type="binding site" evidence="13">
    <location>
        <position position="251"/>
    </location>
    <ligand>
        <name>NADPH</name>
        <dbReference type="ChEBI" id="CHEBI:57783"/>
    </ligand>
</feature>
<keyword evidence="3 13" id="KW-0521">NADP</keyword>
<accession>A0A1Y2K8K0</accession>
<dbReference type="InterPro" id="IPR006109">
    <property type="entry name" value="G3P_DH_NAD-dep_C"/>
</dbReference>
<dbReference type="PANTHER" id="PTHR11728:SF1">
    <property type="entry name" value="GLYCEROL-3-PHOSPHATE DEHYDROGENASE [NAD(+)] 2, CHLOROPLASTIC"/>
    <property type="match status" value="1"/>
</dbReference>
<dbReference type="GO" id="GO:0005975">
    <property type="term" value="P:carbohydrate metabolic process"/>
    <property type="evidence" value="ECO:0007669"/>
    <property type="project" value="InterPro"/>
</dbReference>
<feature type="binding site" evidence="16">
    <location>
        <position position="78"/>
    </location>
    <ligand>
        <name>NAD(+)</name>
        <dbReference type="ChEBI" id="CHEBI:57540"/>
    </ligand>
</feature>
<keyword evidence="8 13" id="KW-1208">Phospholipid metabolism</keyword>
<feature type="binding site" evidence="13">
    <location>
        <position position="136"/>
    </location>
    <ligand>
        <name>NADPH</name>
        <dbReference type="ChEBI" id="CHEBI:57783"/>
    </ligand>
</feature>
<dbReference type="NCBIfam" id="NF000940">
    <property type="entry name" value="PRK00094.1-2"/>
    <property type="match status" value="1"/>
</dbReference>
<sequence length="330" mass="35501">MIGAGSWGTALAALLCGKRERVTLWCRELEIAESVNTQHRNALYVSELELPQNLVADTDLARVAATHRVLVMVVPTQFTRAVVEAMRPHLRDDAVLVSASKGIEVQKIETLAEIYDEMLPEAMAQRACFLSGPSFAREVIRGLPAAVAIACRDAAVLPAIQELFFFPHFRTYRTDDVVGVELGGALKNVIAIAAGICDGLQYGHSARAALLTRGLAEIARLGIAMGGKAETFAGLSGMGDLLLTATSTQSRNYTVGHRLGSGETLEQIQAGAREVAEGVKTADAAYRLAQQKGVEMPIVGAVYAILYEQRNAREVVLELLSREMKPEVTG</sequence>
<gene>
    <name evidence="13" type="primary">gpsA</name>
    <name evidence="20" type="ORF">MAIT1_00083</name>
</gene>
<feature type="binding site" evidence="16">
    <location>
        <position position="251"/>
    </location>
    <ligand>
        <name>NAD(+)</name>
        <dbReference type="ChEBI" id="CHEBI:57540"/>
    </ligand>
</feature>
<keyword evidence="7 13" id="KW-0594">Phospholipid biosynthesis</keyword>
<dbReference type="Pfam" id="PF07479">
    <property type="entry name" value="NAD_Gly3P_dh_C"/>
    <property type="match status" value="1"/>
</dbReference>
<dbReference type="GO" id="GO:0046167">
    <property type="term" value="P:glycerol-3-phosphate biosynthetic process"/>
    <property type="evidence" value="ECO:0007669"/>
    <property type="project" value="UniProtKB-UniRule"/>
</dbReference>
<evidence type="ECO:0000256" key="7">
    <source>
        <dbReference type="ARBA" id="ARBA00023209"/>
    </source>
</evidence>
<dbReference type="GO" id="GO:0006650">
    <property type="term" value="P:glycerophospholipid metabolic process"/>
    <property type="evidence" value="ECO:0007669"/>
    <property type="project" value="UniProtKB-UniRule"/>
</dbReference>
<dbReference type="UniPathway" id="UPA00940"/>
<feature type="binding site" evidence="13">
    <location>
        <position position="250"/>
    </location>
    <ligand>
        <name>sn-glycerol 3-phosphate</name>
        <dbReference type="ChEBI" id="CHEBI:57597"/>
    </ligand>
</feature>
<dbReference type="SUPFAM" id="SSF51735">
    <property type="entry name" value="NAD(P)-binding Rossmann-fold domains"/>
    <property type="match status" value="1"/>
</dbReference>
<comment type="subcellular location">
    <subcellularLocation>
        <location evidence="13">Cytoplasm</location>
    </subcellularLocation>
</comment>
<dbReference type="PIRSF" id="PIRSF000114">
    <property type="entry name" value="Glycerol-3-P_dh"/>
    <property type="match status" value="1"/>
</dbReference>
<feature type="binding site" evidence="13">
    <location>
        <position position="44"/>
    </location>
    <ligand>
        <name>NADPH</name>
        <dbReference type="ChEBI" id="CHEBI:57783"/>
    </ligand>
</feature>
<dbReference type="Pfam" id="PF01210">
    <property type="entry name" value="NAD_Gly3P_dh_N"/>
    <property type="match status" value="1"/>
</dbReference>
<comment type="pathway">
    <text evidence="13">Membrane lipid metabolism; glycerophospholipid metabolism.</text>
</comment>
<feature type="binding site" evidence="15">
    <location>
        <begin position="251"/>
        <end position="252"/>
    </location>
    <ligand>
        <name>substrate</name>
    </ligand>
</feature>
<evidence type="ECO:0000259" key="19">
    <source>
        <dbReference type="Pfam" id="PF07479"/>
    </source>
</evidence>
<dbReference type="PANTHER" id="PTHR11728">
    <property type="entry name" value="GLYCEROL-3-PHOSPHATE DEHYDROGENASE"/>
    <property type="match status" value="1"/>
</dbReference>
<dbReference type="InterPro" id="IPR008927">
    <property type="entry name" value="6-PGluconate_DH-like_C_sf"/>
</dbReference>
<dbReference type="GO" id="GO:0005829">
    <property type="term" value="C:cytosol"/>
    <property type="evidence" value="ECO:0007669"/>
    <property type="project" value="TreeGrafter"/>
</dbReference>
<dbReference type="PRINTS" id="PR00077">
    <property type="entry name" value="GPDHDRGNASE"/>
</dbReference>
<dbReference type="InterPro" id="IPR036291">
    <property type="entry name" value="NAD(P)-bd_dom_sf"/>
</dbReference>
<feature type="binding site" evidence="13">
    <location>
        <position position="101"/>
    </location>
    <ligand>
        <name>sn-glycerol 3-phosphate</name>
        <dbReference type="ChEBI" id="CHEBI:57597"/>
    </ligand>
</feature>
<dbReference type="InterPro" id="IPR006168">
    <property type="entry name" value="G3P_DH_NAD-dep"/>
</dbReference>
<comment type="catalytic activity">
    <reaction evidence="9">
        <text>sn-glycerol 3-phosphate + NADP(+) = dihydroxyacetone phosphate + NADPH + H(+)</text>
        <dbReference type="Rhea" id="RHEA:11096"/>
        <dbReference type="ChEBI" id="CHEBI:15378"/>
        <dbReference type="ChEBI" id="CHEBI:57597"/>
        <dbReference type="ChEBI" id="CHEBI:57642"/>
        <dbReference type="ChEBI" id="CHEBI:57783"/>
        <dbReference type="ChEBI" id="CHEBI:58349"/>
        <dbReference type="EC" id="1.1.1.94"/>
    </reaction>
    <physiologicalReaction direction="right-to-left" evidence="9">
        <dbReference type="Rhea" id="RHEA:11098"/>
    </physiologicalReaction>
</comment>
<dbReference type="STRING" id="1434232.MAIT1_00083"/>